<feature type="transmembrane region" description="Helical" evidence="1">
    <location>
        <begin position="6"/>
        <end position="24"/>
    </location>
</feature>
<reference evidence="3 4" key="1">
    <citation type="submission" date="2019-04" db="EMBL/GenBank/DDBJ databases">
        <title>Lacinutrix sp. nov., isolated from marine water.</title>
        <authorList>
            <person name="Kim W."/>
        </authorList>
    </citation>
    <scope>NUCLEOTIDE SEQUENCE [LARGE SCALE GENOMIC DNA]</scope>
    <source>
        <strain evidence="3 4">CAU 1491</strain>
    </source>
</reference>
<gene>
    <name evidence="3" type="ORF">E5167_03850</name>
</gene>
<dbReference type="RefSeq" id="WP_136841239.1">
    <property type="nucleotide sequence ID" value="NZ_SUPL01000002.1"/>
</dbReference>
<feature type="transmembrane region" description="Helical" evidence="1">
    <location>
        <begin position="56"/>
        <end position="74"/>
    </location>
</feature>
<organism evidence="3 4">
    <name type="scientific">Pontimicrobium aquaticum</name>
    <dbReference type="NCBI Taxonomy" id="2565367"/>
    <lineage>
        <taxon>Bacteria</taxon>
        <taxon>Pseudomonadati</taxon>
        <taxon>Bacteroidota</taxon>
        <taxon>Flavobacteriia</taxon>
        <taxon>Flavobacteriales</taxon>
        <taxon>Flavobacteriaceae</taxon>
        <taxon>Pontimicrobium</taxon>
    </lineage>
</organism>
<evidence type="ECO:0000313" key="4">
    <source>
        <dbReference type="Proteomes" id="UP000307657"/>
    </source>
</evidence>
<dbReference type="PANTHER" id="PTHR37464:SF1">
    <property type="entry name" value="BLL2463 PROTEIN"/>
    <property type="match status" value="1"/>
</dbReference>
<dbReference type="InterPro" id="IPR024163">
    <property type="entry name" value="Aerotolerance_reg_N"/>
</dbReference>
<keyword evidence="1" id="KW-0472">Membrane</keyword>
<feature type="domain" description="Aerotolerance regulator N-terminal" evidence="2">
    <location>
        <begin position="1"/>
        <end position="76"/>
    </location>
</feature>
<dbReference type="Proteomes" id="UP000307657">
    <property type="component" value="Unassembled WGS sequence"/>
</dbReference>
<protein>
    <recommendedName>
        <fullName evidence="2">Aerotolerance regulator N-terminal domain-containing protein</fullName>
    </recommendedName>
</protein>
<accession>A0A4U0EYR8</accession>
<keyword evidence="1" id="KW-1133">Transmembrane helix</keyword>
<sequence>MFFLNPTYLWALLGLLIPVAIHLWSKKEGKTIKIGSIQLLSEVDSKQNSSIQLNELLLLFIRLLLIALVILIIAQPQIKKDFKNTKLTYLVEPSLLNNKSITNILDTITTNTPIKLLQSGFPELNLSNIPNEGVTTPNYWQLTQEIDDLHSDSIIVFTNGLLKGLKGKRPEVNANVEWIIFKDGETSERVVKALEKDNKIELITSISNSLNTSFKKETLPINSNKIEFNKAKDSIKINNEWLLLKTIKPLNILIFNDKGFDKETRFINAAFKAISKYTNTPIEVTIEEDATNIEFSNFNCVVWLSNQKPVLVSGKLLAYKPNKFAQTLIVESETKNLFYLTKTLDSENIINERLVEQLITMLDFHSDVTKTVLEHDKRIIAKEELQPIFKDLETKKSYAGVLDISKWLWLLLAGLLILERIVANYKKQ</sequence>
<dbReference type="InterPro" id="IPR011933">
    <property type="entry name" value="Double_TM_dom"/>
</dbReference>
<dbReference type="AlphaFoldDB" id="A0A4U0EYR8"/>
<dbReference type="EMBL" id="SUPL01000002">
    <property type="protein sequence ID" value="TJY37090.1"/>
    <property type="molecule type" value="Genomic_DNA"/>
</dbReference>
<dbReference type="NCBIfam" id="TIGR02226">
    <property type="entry name" value="two_anch"/>
    <property type="match status" value="1"/>
</dbReference>
<evidence type="ECO:0000259" key="2">
    <source>
        <dbReference type="Pfam" id="PF07584"/>
    </source>
</evidence>
<proteinExistence type="predicted"/>
<name>A0A4U0EYR8_9FLAO</name>
<comment type="caution">
    <text evidence="3">The sequence shown here is derived from an EMBL/GenBank/DDBJ whole genome shotgun (WGS) entry which is preliminary data.</text>
</comment>
<dbReference type="Pfam" id="PF07584">
    <property type="entry name" value="BatA"/>
    <property type="match status" value="1"/>
</dbReference>
<keyword evidence="1" id="KW-0812">Transmembrane</keyword>
<dbReference type="OrthoDB" id="890881at2"/>
<evidence type="ECO:0000313" key="3">
    <source>
        <dbReference type="EMBL" id="TJY37090.1"/>
    </source>
</evidence>
<dbReference type="PANTHER" id="PTHR37464">
    <property type="entry name" value="BLL2463 PROTEIN"/>
    <property type="match status" value="1"/>
</dbReference>
<evidence type="ECO:0000256" key="1">
    <source>
        <dbReference type="SAM" id="Phobius"/>
    </source>
</evidence>
<keyword evidence="4" id="KW-1185">Reference proteome</keyword>